<feature type="domain" description="HTH luxR-type" evidence="4">
    <location>
        <begin position="136"/>
        <end position="201"/>
    </location>
</feature>
<dbReference type="Pfam" id="PF00072">
    <property type="entry name" value="Response_reg"/>
    <property type="match status" value="1"/>
</dbReference>
<feature type="domain" description="Response regulatory" evidence="5">
    <location>
        <begin position="3"/>
        <end position="119"/>
    </location>
</feature>
<dbReference type="PROSITE" id="PS00622">
    <property type="entry name" value="HTH_LUXR_1"/>
    <property type="match status" value="1"/>
</dbReference>
<dbReference type="Gene3D" id="3.40.50.2300">
    <property type="match status" value="1"/>
</dbReference>
<dbReference type="OrthoDB" id="9797341at2"/>
<dbReference type="RefSeq" id="WP_124752017.1">
    <property type="nucleotide sequence ID" value="NZ_RQYS01000040.1"/>
</dbReference>
<evidence type="ECO:0000313" key="6">
    <source>
        <dbReference type="EMBL" id="RRD59558.1"/>
    </source>
</evidence>
<name>A0A3P1XNC3_TANFO</name>
<dbReference type="GO" id="GO:0000160">
    <property type="term" value="P:phosphorelay signal transduction system"/>
    <property type="evidence" value="ECO:0007669"/>
    <property type="project" value="InterPro"/>
</dbReference>
<dbReference type="PROSITE" id="PS50043">
    <property type="entry name" value="HTH_LUXR_2"/>
    <property type="match status" value="1"/>
</dbReference>
<keyword evidence="1 3" id="KW-0597">Phosphoprotein</keyword>
<dbReference type="PROSITE" id="PS50110">
    <property type="entry name" value="RESPONSE_REGULATORY"/>
    <property type="match status" value="1"/>
</dbReference>
<proteinExistence type="predicted"/>
<dbReference type="SMART" id="SM00448">
    <property type="entry name" value="REC"/>
    <property type="match status" value="1"/>
</dbReference>
<dbReference type="PANTHER" id="PTHR43214:SF43">
    <property type="entry name" value="TWO-COMPONENT RESPONSE REGULATOR"/>
    <property type="match status" value="1"/>
</dbReference>
<dbReference type="SMART" id="SM00421">
    <property type="entry name" value="HTH_LUXR"/>
    <property type="match status" value="1"/>
</dbReference>
<evidence type="ECO:0000256" key="1">
    <source>
        <dbReference type="ARBA" id="ARBA00022553"/>
    </source>
</evidence>
<dbReference type="InterPro" id="IPR001789">
    <property type="entry name" value="Sig_transdc_resp-reg_receiver"/>
</dbReference>
<evidence type="ECO:0000256" key="3">
    <source>
        <dbReference type="PROSITE-ProRule" id="PRU00169"/>
    </source>
</evidence>
<dbReference type="InterPro" id="IPR000792">
    <property type="entry name" value="Tscrpt_reg_LuxR_C"/>
</dbReference>
<dbReference type="InterPro" id="IPR011006">
    <property type="entry name" value="CheY-like_superfamily"/>
</dbReference>
<dbReference type="CDD" id="cd06170">
    <property type="entry name" value="LuxR_C_like"/>
    <property type="match status" value="1"/>
</dbReference>
<keyword evidence="2 6" id="KW-0238">DNA-binding</keyword>
<dbReference type="SUPFAM" id="SSF46894">
    <property type="entry name" value="C-terminal effector domain of the bipartite response regulators"/>
    <property type="match status" value="1"/>
</dbReference>
<dbReference type="EMBL" id="RQYS01000040">
    <property type="protein sequence ID" value="RRD59558.1"/>
    <property type="molecule type" value="Genomic_DNA"/>
</dbReference>
<accession>A0A3P1XNC3</accession>
<dbReference type="GO" id="GO:0006355">
    <property type="term" value="P:regulation of DNA-templated transcription"/>
    <property type="evidence" value="ECO:0007669"/>
    <property type="project" value="InterPro"/>
</dbReference>
<evidence type="ECO:0000256" key="2">
    <source>
        <dbReference type="ARBA" id="ARBA00023125"/>
    </source>
</evidence>
<dbReference type="Proteomes" id="UP000278609">
    <property type="component" value="Unassembled WGS sequence"/>
</dbReference>
<protein>
    <submittedName>
        <fullName evidence="6">DNA-binding response regulator</fullName>
    </submittedName>
</protein>
<dbReference type="InterPro" id="IPR016032">
    <property type="entry name" value="Sig_transdc_resp-reg_C-effctor"/>
</dbReference>
<feature type="modified residue" description="4-aspartylphosphate" evidence="3">
    <location>
        <position position="54"/>
    </location>
</feature>
<evidence type="ECO:0000259" key="5">
    <source>
        <dbReference type="PROSITE" id="PS50110"/>
    </source>
</evidence>
<dbReference type="GO" id="GO:0003677">
    <property type="term" value="F:DNA binding"/>
    <property type="evidence" value="ECO:0007669"/>
    <property type="project" value="UniProtKB-KW"/>
</dbReference>
<dbReference type="SUPFAM" id="SSF52172">
    <property type="entry name" value="CheY-like"/>
    <property type="match status" value="1"/>
</dbReference>
<dbReference type="CDD" id="cd17535">
    <property type="entry name" value="REC_NarL-like"/>
    <property type="match status" value="1"/>
</dbReference>
<dbReference type="InterPro" id="IPR058245">
    <property type="entry name" value="NreC/VraR/RcsB-like_REC"/>
</dbReference>
<organism evidence="6 7">
    <name type="scientific">Tannerella forsythia</name>
    <name type="common">Bacteroides forsythus</name>
    <dbReference type="NCBI Taxonomy" id="28112"/>
    <lineage>
        <taxon>Bacteria</taxon>
        <taxon>Pseudomonadati</taxon>
        <taxon>Bacteroidota</taxon>
        <taxon>Bacteroidia</taxon>
        <taxon>Bacteroidales</taxon>
        <taxon>Tannerellaceae</taxon>
        <taxon>Tannerella</taxon>
    </lineage>
</organism>
<gene>
    <name evidence="6" type="ORF">EII40_09445</name>
</gene>
<reference evidence="6 7" key="1">
    <citation type="submission" date="2018-11" db="EMBL/GenBank/DDBJ databases">
        <title>Genomes From Bacteria Associated with the Canine Oral Cavity: a Test Case for Automated Genome-Based Taxonomic Assignment.</title>
        <authorList>
            <person name="Coil D.A."/>
            <person name="Jospin G."/>
            <person name="Darling A.E."/>
            <person name="Wallis C."/>
            <person name="Davis I.J."/>
            <person name="Harris S."/>
            <person name="Eisen J.A."/>
            <person name="Holcombe L.J."/>
            <person name="O'Flynn C."/>
        </authorList>
    </citation>
    <scope>NUCLEOTIDE SEQUENCE [LARGE SCALE GENOMIC DNA]</scope>
    <source>
        <strain evidence="6 7">OH2617_COT-023</strain>
    </source>
</reference>
<evidence type="ECO:0000259" key="4">
    <source>
        <dbReference type="PROSITE" id="PS50043"/>
    </source>
</evidence>
<dbReference type="AlphaFoldDB" id="A0A3P1XNC3"/>
<dbReference type="InterPro" id="IPR039420">
    <property type="entry name" value="WalR-like"/>
</dbReference>
<dbReference type="Pfam" id="PF00196">
    <property type="entry name" value="GerE"/>
    <property type="match status" value="1"/>
</dbReference>
<dbReference type="PRINTS" id="PR00038">
    <property type="entry name" value="HTHLUXR"/>
</dbReference>
<evidence type="ECO:0000313" key="7">
    <source>
        <dbReference type="Proteomes" id="UP000278609"/>
    </source>
</evidence>
<comment type="caution">
    <text evidence="6">The sequence shown here is derived from an EMBL/GenBank/DDBJ whole genome shotgun (WGS) entry which is preliminary data.</text>
</comment>
<dbReference type="PANTHER" id="PTHR43214">
    <property type="entry name" value="TWO-COMPONENT RESPONSE REGULATOR"/>
    <property type="match status" value="1"/>
</dbReference>
<sequence>MIRVHITDDHRMLVEGLETAINESGVAQVTGVSHTITESRRACAAEQPDVLLLDINMPDGNGIDFCAEIHVVRPSMKILMLTSYNEFTVVNRAITAGASGYILKNALSEEVVRGIESVMAGETFLSHEIDLLMKKRSNQPVWLTAREQELLRLIVDGYTNQEIADKMFLSIETIKTYRKNLIQKLGAKNSMVLVKIAMEEKWV</sequence>